<dbReference type="KEGG" id="knv:Pan216_08720"/>
<proteinExistence type="predicted"/>
<dbReference type="RefSeq" id="WP_145255244.1">
    <property type="nucleotide sequence ID" value="NZ_CP036279.1"/>
</dbReference>
<dbReference type="OrthoDB" id="316630at2"/>
<gene>
    <name evidence="1" type="ORF">Pan216_08720</name>
</gene>
<keyword evidence="2" id="KW-1185">Reference proteome</keyword>
<dbReference type="EMBL" id="CP036279">
    <property type="protein sequence ID" value="QDU60035.1"/>
    <property type="molecule type" value="Genomic_DNA"/>
</dbReference>
<sequence>MGEDEKKQIAEMVREAFEHNPRQMTPHVADSLGITECEVVRYLPDGRSVELDLGSWEEVFRSFEPLGDVFVIVNTGTVAIEAEGTFGGFSKSGPYFNVQSGSLDMHIRYDRLGAIFAVEKPSHMDGVSTLSFQFFEKTGRSAFKVFLSFGGSAPAPERRQLFDDLRERFGLKGLV</sequence>
<dbReference type="Pfam" id="PF06228">
    <property type="entry name" value="ChuX_HutX"/>
    <property type="match status" value="1"/>
</dbReference>
<dbReference type="SUPFAM" id="SSF144064">
    <property type="entry name" value="Heme iron utilization protein-like"/>
    <property type="match status" value="1"/>
</dbReference>
<evidence type="ECO:0000313" key="2">
    <source>
        <dbReference type="Proteomes" id="UP000317093"/>
    </source>
</evidence>
<dbReference type="AlphaFoldDB" id="A0A518AZ93"/>
<evidence type="ECO:0000313" key="1">
    <source>
        <dbReference type="EMBL" id="QDU60035.1"/>
    </source>
</evidence>
<reference evidence="1 2" key="1">
    <citation type="submission" date="2019-02" db="EMBL/GenBank/DDBJ databases">
        <title>Deep-cultivation of Planctomycetes and their phenomic and genomic characterization uncovers novel biology.</title>
        <authorList>
            <person name="Wiegand S."/>
            <person name="Jogler M."/>
            <person name="Boedeker C."/>
            <person name="Pinto D."/>
            <person name="Vollmers J."/>
            <person name="Rivas-Marin E."/>
            <person name="Kohn T."/>
            <person name="Peeters S.H."/>
            <person name="Heuer A."/>
            <person name="Rast P."/>
            <person name="Oberbeckmann S."/>
            <person name="Bunk B."/>
            <person name="Jeske O."/>
            <person name="Meyerdierks A."/>
            <person name="Storesund J.E."/>
            <person name="Kallscheuer N."/>
            <person name="Luecker S."/>
            <person name="Lage O.M."/>
            <person name="Pohl T."/>
            <person name="Merkel B.J."/>
            <person name="Hornburger P."/>
            <person name="Mueller R.-W."/>
            <person name="Bruemmer F."/>
            <person name="Labrenz M."/>
            <person name="Spormann A.M."/>
            <person name="Op den Camp H."/>
            <person name="Overmann J."/>
            <person name="Amann R."/>
            <person name="Jetten M.S.M."/>
            <person name="Mascher T."/>
            <person name="Medema M.H."/>
            <person name="Devos D.P."/>
            <person name="Kaster A.-K."/>
            <person name="Ovreas L."/>
            <person name="Rohde M."/>
            <person name="Galperin M.Y."/>
            <person name="Jogler C."/>
        </authorList>
    </citation>
    <scope>NUCLEOTIDE SEQUENCE [LARGE SCALE GENOMIC DNA]</scope>
    <source>
        <strain evidence="1 2">Pan216</strain>
    </source>
</reference>
<accession>A0A518AZ93</accession>
<protein>
    <submittedName>
        <fullName evidence="1">ChuX-like family protein</fullName>
    </submittedName>
</protein>
<organism evidence="1 2">
    <name type="scientific">Kolteria novifilia</name>
    <dbReference type="NCBI Taxonomy" id="2527975"/>
    <lineage>
        <taxon>Bacteria</taxon>
        <taxon>Pseudomonadati</taxon>
        <taxon>Planctomycetota</taxon>
        <taxon>Planctomycetia</taxon>
        <taxon>Kolteriales</taxon>
        <taxon>Kolteriaceae</taxon>
        <taxon>Kolteria</taxon>
    </lineage>
</organism>
<dbReference type="InterPro" id="IPR053733">
    <property type="entry name" value="Heme_Transport_Util_sf"/>
</dbReference>
<dbReference type="Gene3D" id="3.40.1570.10">
    <property type="entry name" value="HemS/ChuS/ChuX like domains"/>
    <property type="match status" value="1"/>
</dbReference>
<dbReference type="Proteomes" id="UP000317093">
    <property type="component" value="Chromosome"/>
</dbReference>
<name>A0A518AZ93_9BACT</name>
<dbReference type="InterPro" id="IPR010413">
    <property type="entry name" value="HutX-like"/>
</dbReference>